<proteinExistence type="inferred from homology"/>
<protein>
    <submittedName>
        <fullName evidence="9">Uncharacterized protein</fullName>
    </submittedName>
</protein>
<dbReference type="Pfam" id="PF17042">
    <property type="entry name" value="NBD_C"/>
    <property type="match status" value="1"/>
</dbReference>
<comment type="similarity">
    <text evidence="1">Belongs to the four-carbon acid sugar kinase family.</text>
</comment>
<keyword evidence="5" id="KW-0067">ATP-binding</keyword>
<name>A0A5B9DUP2_9HYPH</name>
<feature type="domain" description="Four-carbon acid sugar kinase nucleotide binding" evidence="8">
    <location>
        <begin position="260"/>
        <end position="342"/>
    </location>
</feature>
<reference evidence="9 10" key="1">
    <citation type="journal article" date="2015" name="Int. J. Syst. Evol. Microbiol.">
        <title>Youhaiella tibetensis gen. nov., sp. nov., isolated from subsurface sediment.</title>
        <authorList>
            <person name="Wang Y.X."/>
            <person name="Huang F.Q."/>
            <person name="Nogi Y."/>
            <person name="Pang S.J."/>
            <person name="Wang P.K."/>
            <person name="Lv J."/>
        </authorList>
    </citation>
    <scope>NUCLEOTIDE SEQUENCE [LARGE SCALE GENOMIC DNA]</scope>
    <source>
        <strain evidence="10">fig4</strain>
    </source>
</reference>
<dbReference type="InterPro" id="IPR042213">
    <property type="entry name" value="NBD_C_sf"/>
</dbReference>
<dbReference type="GO" id="GO:0016301">
    <property type="term" value="F:kinase activity"/>
    <property type="evidence" value="ECO:0007669"/>
    <property type="project" value="UniProtKB-KW"/>
</dbReference>
<dbReference type="SUPFAM" id="SSF142764">
    <property type="entry name" value="YgbK-like"/>
    <property type="match status" value="1"/>
</dbReference>
<dbReference type="EMBL" id="CP041690">
    <property type="protein sequence ID" value="QEE22168.1"/>
    <property type="molecule type" value="Genomic_DNA"/>
</dbReference>
<keyword evidence="4" id="KW-0418">Kinase</keyword>
<dbReference type="Pfam" id="PF07005">
    <property type="entry name" value="SBD_N"/>
    <property type="match status" value="1"/>
</dbReference>
<dbReference type="Gene3D" id="3.40.50.10840">
    <property type="entry name" value="Putative sugar-binding, N-terminal domain"/>
    <property type="match status" value="1"/>
</dbReference>
<evidence type="ECO:0000256" key="6">
    <source>
        <dbReference type="ARBA" id="ARBA00023277"/>
    </source>
</evidence>
<sequence length="362" mass="36608">MSLLVGMVADDLTGALDATAPFAQRGLRTTVIVSPEGLAGPLPADAEVLCINTASREVPEPEARRRMEAAMAALLPLAPAILFKKIDSRLKGHVGIETQAMAQASGRGRVIAAPAIPDLGRLVYAGKLVGAGVLEPIPVAPRLLPLVAEVPEIPDQRALDAIGRAIVGEGSSCLAVGARGLAQAIAARLPARAAPPAPRPLPRPCLIAIGSRDPITRAQVERTLAALGPKHVRAPNGAVPPLTFGPGLTLVTTEPGTTTEAGTVVAARFAGGLAAAIAAQPPAAMLISGGETAYAVFARLGVSAVAVGGEAAPGTPFATTLIGDRQVIILTKSGGFGPPDTISLLVRQPQDLDLSLDSQAAS</sequence>
<dbReference type="OrthoDB" id="9778478at2"/>
<evidence type="ECO:0000259" key="7">
    <source>
        <dbReference type="Pfam" id="PF07005"/>
    </source>
</evidence>
<dbReference type="KEGG" id="yti:FNA67_19255"/>
<dbReference type="InterPro" id="IPR010737">
    <property type="entry name" value="4-carb_acid_sugar_kinase_N"/>
</dbReference>
<dbReference type="GO" id="GO:0005524">
    <property type="term" value="F:ATP binding"/>
    <property type="evidence" value="ECO:0007669"/>
    <property type="project" value="UniProtKB-KW"/>
</dbReference>
<dbReference type="InterPro" id="IPR037051">
    <property type="entry name" value="4-carb_acid_sugar_kinase_N_sf"/>
</dbReference>
<keyword evidence="6" id="KW-0119">Carbohydrate metabolism</keyword>
<dbReference type="AlphaFoldDB" id="A0A5B9DUP2"/>
<keyword evidence="2" id="KW-0808">Transferase</keyword>
<evidence type="ECO:0000256" key="2">
    <source>
        <dbReference type="ARBA" id="ARBA00022679"/>
    </source>
</evidence>
<evidence type="ECO:0000256" key="3">
    <source>
        <dbReference type="ARBA" id="ARBA00022741"/>
    </source>
</evidence>
<dbReference type="Gene3D" id="3.40.980.20">
    <property type="entry name" value="Four-carbon acid sugar kinase, nucleotide binding domain"/>
    <property type="match status" value="1"/>
</dbReference>
<feature type="domain" description="Four-carbon acid sugar kinase N-terminal" evidence="7">
    <location>
        <begin position="6"/>
        <end position="133"/>
    </location>
</feature>
<evidence type="ECO:0000313" key="9">
    <source>
        <dbReference type="EMBL" id="QEE22168.1"/>
    </source>
</evidence>
<organism evidence="9 10">
    <name type="scientific">Paradevosia tibetensis</name>
    <dbReference type="NCBI Taxonomy" id="1447062"/>
    <lineage>
        <taxon>Bacteria</taxon>
        <taxon>Pseudomonadati</taxon>
        <taxon>Pseudomonadota</taxon>
        <taxon>Alphaproteobacteria</taxon>
        <taxon>Hyphomicrobiales</taxon>
        <taxon>Devosiaceae</taxon>
        <taxon>Paradevosia</taxon>
    </lineage>
</organism>
<keyword evidence="10" id="KW-1185">Reference proteome</keyword>
<evidence type="ECO:0000259" key="8">
    <source>
        <dbReference type="Pfam" id="PF17042"/>
    </source>
</evidence>
<keyword evidence="3" id="KW-0547">Nucleotide-binding</keyword>
<dbReference type="InterPro" id="IPR031475">
    <property type="entry name" value="NBD_C"/>
</dbReference>
<gene>
    <name evidence="9" type="ORF">FNA67_19255</name>
</gene>
<evidence type="ECO:0000256" key="5">
    <source>
        <dbReference type="ARBA" id="ARBA00022840"/>
    </source>
</evidence>
<evidence type="ECO:0000256" key="1">
    <source>
        <dbReference type="ARBA" id="ARBA00005715"/>
    </source>
</evidence>
<evidence type="ECO:0000313" key="10">
    <source>
        <dbReference type="Proteomes" id="UP000321062"/>
    </source>
</evidence>
<dbReference type="RefSeq" id="WP_147657666.1">
    <property type="nucleotide sequence ID" value="NZ_BMFM01000001.1"/>
</dbReference>
<evidence type="ECO:0000256" key="4">
    <source>
        <dbReference type="ARBA" id="ARBA00022777"/>
    </source>
</evidence>
<accession>A0A5B9DUP2</accession>
<dbReference type="Proteomes" id="UP000321062">
    <property type="component" value="Chromosome"/>
</dbReference>